<proteinExistence type="predicted"/>
<dbReference type="InterPro" id="IPR012340">
    <property type="entry name" value="NA-bd_OB-fold"/>
</dbReference>
<dbReference type="EMBL" id="JAKKPZ010000033">
    <property type="protein sequence ID" value="KAI1708852.1"/>
    <property type="molecule type" value="Genomic_DNA"/>
</dbReference>
<dbReference type="AlphaFoldDB" id="A0AAD4MXT7"/>
<keyword evidence="5" id="KW-1185">Reference proteome</keyword>
<reference evidence="4" key="1">
    <citation type="submission" date="2022-01" db="EMBL/GenBank/DDBJ databases">
        <title>Genome Sequence Resource for Two Populations of Ditylenchus destructor, the Migratory Endoparasitic Phytonematode.</title>
        <authorList>
            <person name="Zhang H."/>
            <person name="Lin R."/>
            <person name="Xie B."/>
        </authorList>
    </citation>
    <scope>NUCLEOTIDE SEQUENCE</scope>
    <source>
        <strain evidence="4">BazhouSP</strain>
    </source>
</reference>
<dbReference type="PROSITE" id="PS50935">
    <property type="entry name" value="SSB"/>
    <property type="match status" value="1"/>
</dbReference>
<feature type="compositionally biased region" description="Polar residues" evidence="3">
    <location>
        <begin position="25"/>
        <end position="43"/>
    </location>
</feature>
<gene>
    <name evidence="4" type="ORF">DdX_11609</name>
</gene>
<dbReference type="GO" id="GO:0003697">
    <property type="term" value="F:single-stranded DNA binding"/>
    <property type="evidence" value="ECO:0007669"/>
    <property type="project" value="InterPro"/>
</dbReference>
<feature type="compositionally biased region" description="Polar residues" evidence="3">
    <location>
        <begin position="50"/>
        <end position="61"/>
    </location>
</feature>
<dbReference type="CDD" id="cd04496">
    <property type="entry name" value="SSB_OBF"/>
    <property type="match status" value="1"/>
</dbReference>
<protein>
    <submittedName>
        <fullName evidence="4">Single-strand binding protein family domain-containing protein</fullName>
    </submittedName>
</protein>
<dbReference type="InterPro" id="IPR000424">
    <property type="entry name" value="Primosome_PriB/ssb"/>
</dbReference>
<dbReference type="NCBIfam" id="TIGR00621">
    <property type="entry name" value="ssb"/>
    <property type="match status" value="1"/>
</dbReference>
<comment type="caution">
    <text evidence="4">The sequence shown here is derived from an EMBL/GenBank/DDBJ whole genome shotgun (WGS) entry which is preliminary data.</text>
</comment>
<name>A0AAD4MXT7_9BILA</name>
<feature type="region of interest" description="Disordered" evidence="3">
    <location>
        <begin position="25"/>
        <end position="74"/>
    </location>
</feature>
<evidence type="ECO:0000313" key="5">
    <source>
        <dbReference type="Proteomes" id="UP001201812"/>
    </source>
</evidence>
<dbReference type="SUPFAM" id="SSF50249">
    <property type="entry name" value="Nucleic acid-binding proteins"/>
    <property type="match status" value="1"/>
</dbReference>
<organism evidence="4 5">
    <name type="scientific">Ditylenchus destructor</name>
    <dbReference type="NCBI Taxonomy" id="166010"/>
    <lineage>
        <taxon>Eukaryota</taxon>
        <taxon>Metazoa</taxon>
        <taxon>Ecdysozoa</taxon>
        <taxon>Nematoda</taxon>
        <taxon>Chromadorea</taxon>
        <taxon>Rhabditida</taxon>
        <taxon>Tylenchina</taxon>
        <taxon>Tylenchomorpha</taxon>
        <taxon>Sphaerularioidea</taxon>
        <taxon>Anguinidae</taxon>
        <taxon>Anguininae</taxon>
        <taxon>Ditylenchus</taxon>
    </lineage>
</organism>
<dbReference type="Gene3D" id="2.40.50.140">
    <property type="entry name" value="Nucleic acid-binding proteins"/>
    <property type="match status" value="1"/>
</dbReference>
<accession>A0AAD4MXT7</accession>
<evidence type="ECO:0000256" key="2">
    <source>
        <dbReference type="PROSITE-ProRule" id="PRU00252"/>
    </source>
</evidence>
<dbReference type="Proteomes" id="UP001201812">
    <property type="component" value="Unassembled WGS sequence"/>
</dbReference>
<dbReference type="PANTHER" id="PTHR10302:SF0">
    <property type="entry name" value="SINGLE-STRANDED DNA-BINDING PROTEIN, MITOCHONDRIAL"/>
    <property type="match status" value="1"/>
</dbReference>
<dbReference type="InterPro" id="IPR011344">
    <property type="entry name" value="ssDNA-bd"/>
</dbReference>
<evidence type="ECO:0000313" key="4">
    <source>
        <dbReference type="EMBL" id="KAI1708852.1"/>
    </source>
</evidence>
<dbReference type="PANTHER" id="PTHR10302">
    <property type="entry name" value="SINGLE-STRANDED DNA-BINDING PROTEIN"/>
    <property type="match status" value="1"/>
</dbReference>
<sequence>MQALRSLQFSSRMLGRVATTRYLSSSQKLAQQADASTEDVPQTHNDERSQPQLENQRSPFQQREGGTGGGRRHHGINRVELLGGVAADPQFLTTRSGDEFAIFRVFTNIDHRRANGDLVERVEVHEVSVFRPLLNTVRNSVRRGSRVFICGKLTYLDRADGLSRVARITADNLVVAKTGADVARAQMNEE</sequence>
<evidence type="ECO:0000256" key="1">
    <source>
        <dbReference type="ARBA" id="ARBA00023125"/>
    </source>
</evidence>
<evidence type="ECO:0000256" key="3">
    <source>
        <dbReference type="SAM" id="MobiDB-lite"/>
    </source>
</evidence>
<dbReference type="GO" id="GO:0042645">
    <property type="term" value="C:mitochondrial nucleoid"/>
    <property type="evidence" value="ECO:0007669"/>
    <property type="project" value="TreeGrafter"/>
</dbReference>
<dbReference type="GO" id="GO:0006264">
    <property type="term" value="P:mitochondrial DNA replication"/>
    <property type="evidence" value="ECO:0007669"/>
    <property type="project" value="TreeGrafter"/>
</dbReference>
<dbReference type="Pfam" id="PF00436">
    <property type="entry name" value="SSB"/>
    <property type="match status" value="1"/>
</dbReference>
<keyword evidence="1 2" id="KW-0238">DNA-binding</keyword>